<dbReference type="AlphaFoldDB" id="A0A7C2AWM1"/>
<evidence type="ECO:0000313" key="1">
    <source>
        <dbReference type="EMBL" id="HEF25152.1"/>
    </source>
</evidence>
<gene>
    <name evidence="1" type="ORF">ENP23_05200</name>
</gene>
<comment type="caution">
    <text evidence="1">The sequence shown here is derived from an EMBL/GenBank/DDBJ whole genome shotgun (WGS) entry which is preliminary data.</text>
</comment>
<dbReference type="EMBL" id="DSIN01000015">
    <property type="protein sequence ID" value="HEF25152.1"/>
    <property type="molecule type" value="Genomic_DNA"/>
</dbReference>
<reference evidence="1" key="1">
    <citation type="journal article" date="2020" name="mSystems">
        <title>Genome- and Community-Level Interaction Insights into Carbon Utilization and Element Cycling Functions of Hydrothermarchaeota in Hydrothermal Sediment.</title>
        <authorList>
            <person name="Zhou Z."/>
            <person name="Liu Y."/>
            <person name="Xu W."/>
            <person name="Pan J."/>
            <person name="Luo Z.H."/>
            <person name="Li M."/>
        </authorList>
    </citation>
    <scope>NUCLEOTIDE SEQUENCE [LARGE SCALE GENOMIC DNA]</scope>
    <source>
        <strain evidence="1">SpSt-200</strain>
    </source>
</reference>
<accession>A0A7C2AWM1</accession>
<protein>
    <submittedName>
        <fullName evidence="1">Uncharacterized protein</fullName>
    </submittedName>
</protein>
<name>A0A7C2AWM1_9PSED</name>
<proteinExistence type="predicted"/>
<sequence>MDPLKHTTRTALSENKAKEGNRYVDIFDNDIYLISAELIDGQWSAPINIGIGTNNLIAKYSSTPSRPWSVSRSLYEDFETTPLILIPLGSEVTLNHFKILNLKSTGVGVYQTGIKTEVDPTSPNHVLGVSGTIKITLNVPDAKSFECTVRQTQRLNTFIFYDDLGQLIDTFTPALPYDPTRFEPTIRSPYSAVEVITVKLGGTVWDYIEMDDITIGY</sequence>
<organism evidence="1">
    <name type="scientific">Pseudomonas graminis</name>
    <dbReference type="NCBI Taxonomy" id="158627"/>
    <lineage>
        <taxon>Bacteria</taxon>
        <taxon>Pseudomonadati</taxon>
        <taxon>Pseudomonadota</taxon>
        <taxon>Gammaproteobacteria</taxon>
        <taxon>Pseudomonadales</taxon>
        <taxon>Pseudomonadaceae</taxon>
        <taxon>Pseudomonas</taxon>
    </lineage>
</organism>